<dbReference type="InterPro" id="IPR051918">
    <property type="entry name" value="STPP_CPPED1"/>
</dbReference>
<feature type="domain" description="Calcineurin-like phosphoesterase" evidence="1">
    <location>
        <begin position="97"/>
        <end position="313"/>
    </location>
</feature>
<dbReference type="SUPFAM" id="SSF56300">
    <property type="entry name" value="Metallo-dependent phosphatases"/>
    <property type="match status" value="1"/>
</dbReference>
<evidence type="ECO:0000259" key="1">
    <source>
        <dbReference type="Pfam" id="PF00149"/>
    </source>
</evidence>
<gene>
    <name evidence="2" type="ORF">P0Y49_07820</name>
</gene>
<dbReference type="PANTHER" id="PTHR43143">
    <property type="entry name" value="METALLOPHOSPHOESTERASE, CALCINEURIN SUPERFAMILY"/>
    <property type="match status" value="1"/>
</dbReference>
<dbReference type="InterPro" id="IPR029052">
    <property type="entry name" value="Metallo-depent_PP-like"/>
</dbReference>
<dbReference type="GO" id="GO:0016787">
    <property type="term" value="F:hydrolase activity"/>
    <property type="evidence" value="ECO:0007669"/>
    <property type="project" value="InterPro"/>
</dbReference>
<dbReference type="Proteomes" id="UP001214530">
    <property type="component" value="Chromosome"/>
</dbReference>
<reference evidence="2" key="1">
    <citation type="submission" date="2023-03" db="EMBL/GenBank/DDBJ databases">
        <title>Andean soil-derived lignocellulolytic bacterial consortium as a source of novel taxa and putative plastic-active enzymes.</title>
        <authorList>
            <person name="Diaz-Garcia L."/>
            <person name="Chuvochina M."/>
            <person name="Feuerriegel G."/>
            <person name="Bunk B."/>
            <person name="Sproer C."/>
            <person name="Streit W.R."/>
            <person name="Rodriguez L.M."/>
            <person name="Overmann J."/>
            <person name="Jimenez D.J."/>
        </authorList>
    </citation>
    <scope>NUCLEOTIDE SEQUENCE</scope>
    <source>
        <strain evidence="2">MAG 3858</strain>
    </source>
</reference>
<proteinExistence type="predicted"/>
<dbReference type="EMBL" id="CP119313">
    <property type="protein sequence ID" value="WEK21045.1"/>
    <property type="molecule type" value="Genomic_DNA"/>
</dbReference>
<accession>A0AAJ6B873</accession>
<name>A0AAJ6B873_9SPHI</name>
<dbReference type="InterPro" id="IPR004843">
    <property type="entry name" value="Calcineurin-like_PHP"/>
</dbReference>
<dbReference type="AlphaFoldDB" id="A0AAJ6B873"/>
<evidence type="ECO:0000313" key="2">
    <source>
        <dbReference type="EMBL" id="WEK21045.1"/>
    </source>
</evidence>
<dbReference type="PANTHER" id="PTHR43143:SF1">
    <property type="entry name" value="SERINE_THREONINE-PROTEIN PHOSPHATASE CPPED1"/>
    <property type="match status" value="1"/>
</dbReference>
<dbReference type="Pfam" id="PF00149">
    <property type="entry name" value="Metallophos"/>
    <property type="match status" value="1"/>
</dbReference>
<organism evidence="2 3">
    <name type="scientific">Candidatus Pedobacter colombiensis</name>
    <dbReference type="NCBI Taxonomy" id="3121371"/>
    <lineage>
        <taxon>Bacteria</taxon>
        <taxon>Pseudomonadati</taxon>
        <taxon>Bacteroidota</taxon>
        <taxon>Sphingobacteriia</taxon>
        <taxon>Sphingobacteriales</taxon>
        <taxon>Sphingobacteriaceae</taxon>
        <taxon>Pedobacter</taxon>
    </lineage>
</organism>
<sequence>MLKEFIKMGLGLLVAVAFNVLVISPAVFAQSAKKTAVLNFIYTSDAHYGITRSDFRGAKNVSGHTVNSAMIAAINELPKLKLPADNGANSGNVVGGIEYLIEGGDIANRMEIPIQSATASWKEFESDYVDHLNLKQHNGSQTELLLIPGNHDISNAIGHYKAMQPIADPASMVNIYNKMIKPEKLITSKNYDYNLHKVNYCRNVNGVHIAFINLWPDSAERIWLKNDLDTVSSTTPVIIFTHDPPICDAKHFTNPVSPYGITERDKFENLVVERYKEAKNETEDKGMTDIEQRGFVKFLKAYPNIKAYFHGHSNSNEFYIYHGPDQDVNLNVFRVDSPMKGKYSSKDEKLLSFQLISLDAVNMLLTVRECLWNTEPLNPSKSTTFGNMITISLR</sequence>
<evidence type="ECO:0000313" key="3">
    <source>
        <dbReference type="Proteomes" id="UP001214530"/>
    </source>
</evidence>
<dbReference type="Gene3D" id="3.60.21.10">
    <property type="match status" value="1"/>
</dbReference>
<protein>
    <submittedName>
        <fullName evidence="2">Metallophosphoesterase</fullName>
    </submittedName>
</protein>